<organism evidence="6 7">
    <name type="scientific">Mycolicibacterium parafortuitum</name>
    <name type="common">Mycobacterium parafortuitum</name>
    <dbReference type="NCBI Taxonomy" id="39692"/>
    <lineage>
        <taxon>Bacteria</taxon>
        <taxon>Bacillati</taxon>
        <taxon>Actinomycetota</taxon>
        <taxon>Actinomycetes</taxon>
        <taxon>Mycobacteriales</taxon>
        <taxon>Mycobacteriaceae</taxon>
        <taxon>Mycolicibacterium</taxon>
    </lineage>
</organism>
<dbReference type="SUPFAM" id="SSF46689">
    <property type="entry name" value="Homeodomain-like"/>
    <property type="match status" value="1"/>
</dbReference>
<dbReference type="PANTHER" id="PTHR30055:SF238">
    <property type="entry name" value="MYCOFACTOCIN BIOSYNTHESIS TRANSCRIPTIONAL REGULATOR MFTR-RELATED"/>
    <property type="match status" value="1"/>
</dbReference>
<evidence type="ECO:0000256" key="4">
    <source>
        <dbReference type="PROSITE-ProRule" id="PRU00335"/>
    </source>
</evidence>
<dbReference type="PROSITE" id="PS50977">
    <property type="entry name" value="HTH_TETR_2"/>
    <property type="match status" value="1"/>
</dbReference>
<evidence type="ECO:0000313" key="7">
    <source>
        <dbReference type="Proteomes" id="UP000466554"/>
    </source>
</evidence>
<sequence>MSRWQPNARERLEDAALQLYAERGFDDTTVDDIARRAGLTERTFFRYFADKREVLFSGQDEFVETITTALDATLTQGAGSRMNPLDAVAAGFAALGSFFDHRADRARRRQHVIDATPALRERELGKLATTSAVLAQALRAHGVEPVTARLTAEAGLAVFKVAFGTWVARTDGGGFGDTVRDAFAELKALSRSSTGA</sequence>
<evidence type="ECO:0000256" key="3">
    <source>
        <dbReference type="ARBA" id="ARBA00023163"/>
    </source>
</evidence>
<evidence type="ECO:0000256" key="1">
    <source>
        <dbReference type="ARBA" id="ARBA00023015"/>
    </source>
</evidence>
<dbReference type="GO" id="GO:0000976">
    <property type="term" value="F:transcription cis-regulatory region binding"/>
    <property type="evidence" value="ECO:0007669"/>
    <property type="project" value="TreeGrafter"/>
</dbReference>
<keyword evidence="2 4" id="KW-0238">DNA-binding</keyword>
<feature type="domain" description="HTH tetR-type" evidence="5">
    <location>
        <begin position="6"/>
        <end position="66"/>
    </location>
</feature>
<keyword evidence="3" id="KW-0804">Transcription</keyword>
<proteinExistence type="predicted"/>
<dbReference type="InterPro" id="IPR050109">
    <property type="entry name" value="HTH-type_TetR-like_transc_reg"/>
</dbReference>
<evidence type="ECO:0000256" key="2">
    <source>
        <dbReference type="ARBA" id="ARBA00023125"/>
    </source>
</evidence>
<dbReference type="Proteomes" id="UP000466554">
    <property type="component" value="Chromosome"/>
</dbReference>
<dbReference type="Pfam" id="PF00440">
    <property type="entry name" value="TetR_N"/>
    <property type="match status" value="1"/>
</dbReference>
<dbReference type="AlphaFoldDB" id="A0A7I7UB23"/>
<reference evidence="6 7" key="1">
    <citation type="journal article" date="2019" name="Emerg. Microbes Infect.">
        <title>Comprehensive subspecies identification of 175 nontuberculous mycobacteria species based on 7547 genomic profiles.</title>
        <authorList>
            <person name="Matsumoto Y."/>
            <person name="Kinjo T."/>
            <person name="Motooka D."/>
            <person name="Nabeya D."/>
            <person name="Jung N."/>
            <person name="Uechi K."/>
            <person name="Horii T."/>
            <person name="Iida T."/>
            <person name="Fujita J."/>
            <person name="Nakamura S."/>
        </authorList>
    </citation>
    <scope>NUCLEOTIDE SEQUENCE [LARGE SCALE GENOMIC DNA]</scope>
    <source>
        <strain evidence="6 7">JCM 6367</strain>
    </source>
</reference>
<name>A0A7I7UB23_MYCPF</name>
<dbReference type="PROSITE" id="PS01081">
    <property type="entry name" value="HTH_TETR_1"/>
    <property type="match status" value="1"/>
</dbReference>
<gene>
    <name evidence="6" type="ORF">MPRF_53460</name>
</gene>
<keyword evidence="1" id="KW-0805">Transcription regulation</keyword>
<dbReference type="InterPro" id="IPR041347">
    <property type="entry name" value="MftR_C"/>
</dbReference>
<dbReference type="Gene3D" id="1.10.357.10">
    <property type="entry name" value="Tetracycline Repressor, domain 2"/>
    <property type="match status" value="1"/>
</dbReference>
<dbReference type="EMBL" id="AP022598">
    <property type="protein sequence ID" value="BBY78447.1"/>
    <property type="molecule type" value="Genomic_DNA"/>
</dbReference>
<dbReference type="PANTHER" id="PTHR30055">
    <property type="entry name" value="HTH-TYPE TRANSCRIPTIONAL REGULATOR RUTR"/>
    <property type="match status" value="1"/>
</dbReference>
<evidence type="ECO:0000313" key="6">
    <source>
        <dbReference type="EMBL" id="BBY78447.1"/>
    </source>
</evidence>
<accession>A0A7I7UB23</accession>
<protein>
    <submittedName>
        <fullName evidence="6">TetR family transcriptional regulator</fullName>
    </submittedName>
</protein>
<dbReference type="GO" id="GO:0003700">
    <property type="term" value="F:DNA-binding transcription factor activity"/>
    <property type="evidence" value="ECO:0007669"/>
    <property type="project" value="TreeGrafter"/>
</dbReference>
<dbReference type="InterPro" id="IPR009057">
    <property type="entry name" value="Homeodomain-like_sf"/>
</dbReference>
<dbReference type="PRINTS" id="PR00455">
    <property type="entry name" value="HTHTETR"/>
</dbReference>
<evidence type="ECO:0000259" key="5">
    <source>
        <dbReference type="PROSITE" id="PS50977"/>
    </source>
</evidence>
<feature type="DNA-binding region" description="H-T-H motif" evidence="4">
    <location>
        <begin position="29"/>
        <end position="48"/>
    </location>
</feature>
<dbReference type="InterPro" id="IPR001647">
    <property type="entry name" value="HTH_TetR"/>
</dbReference>
<dbReference type="InterPro" id="IPR023772">
    <property type="entry name" value="DNA-bd_HTH_TetR-type_CS"/>
</dbReference>
<dbReference type="Pfam" id="PF17754">
    <property type="entry name" value="TetR_C_14"/>
    <property type="match status" value="1"/>
</dbReference>
<dbReference type="RefSeq" id="WP_104863694.1">
    <property type="nucleotide sequence ID" value="NZ_AP022598.1"/>
</dbReference>